<proteinExistence type="predicted"/>
<keyword evidence="1" id="KW-1133">Transmembrane helix</keyword>
<dbReference type="InterPro" id="IPR020018">
    <property type="entry name" value="Motility-assoc_lipoprot_GldH"/>
</dbReference>
<dbReference type="PROSITE" id="PS51257">
    <property type="entry name" value="PROKAR_LIPOPROTEIN"/>
    <property type="match status" value="1"/>
</dbReference>
<reference evidence="2" key="2">
    <citation type="submission" date="2020-09" db="EMBL/GenBank/DDBJ databases">
        <authorList>
            <person name="Sun Q."/>
            <person name="Kim S."/>
        </authorList>
    </citation>
    <scope>NUCLEOTIDE SEQUENCE</scope>
    <source>
        <strain evidence="2">KCTC 23224</strain>
    </source>
</reference>
<protein>
    <recommendedName>
        <fullName evidence="4">Gliding motility-associated lipoprotein GldH</fullName>
    </recommendedName>
</protein>
<name>A0A8J3CYS4_9BACT</name>
<evidence type="ECO:0008006" key="4">
    <source>
        <dbReference type="Google" id="ProtNLM"/>
    </source>
</evidence>
<gene>
    <name evidence="2" type="ORF">GCM10008106_25550</name>
</gene>
<evidence type="ECO:0000313" key="2">
    <source>
        <dbReference type="EMBL" id="GHB43463.1"/>
    </source>
</evidence>
<reference evidence="2" key="1">
    <citation type="journal article" date="2014" name="Int. J. Syst. Evol. Microbiol.">
        <title>Complete genome sequence of Corynebacterium casei LMG S-19264T (=DSM 44701T), isolated from a smear-ripened cheese.</title>
        <authorList>
            <consortium name="US DOE Joint Genome Institute (JGI-PGF)"/>
            <person name="Walter F."/>
            <person name="Albersmeier A."/>
            <person name="Kalinowski J."/>
            <person name="Ruckert C."/>
        </authorList>
    </citation>
    <scope>NUCLEOTIDE SEQUENCE</scope>
    <source>
        <strain evidence="2">KCTC 23224</strain>
    </source>
</reference>
<dbReference type="AlphaFoldDB" id="A0A8J3CYS4"/>
<organism evidence="2 3">
    <name type="scientific">Mongoliitalea lutea</name>
    <dbReference type="NCBI Taxonomy" id="849756"/>
    <lineage>
        <taxon>Bacteria</taxon>
        <taxon>Pseudomonadati</taxon>
        <taxon>Bacteroidota</taxon>
        <taxon>Cytophagia</taxon>
        <taxon>Cytophagales</taxon>
        <taxon>Cyclobacteriaceae</taxon>
        <taxon>Mongoliitalea</taxon>
    </lineage>
</organism>
<keyword evidence="1" id="KW-0472">Membrane</keyword>
<keyword evidence="1" id="KW-0812">Transmembrane</keyword>
<comment type="caution">
    <text evidence="2">The sequence shown here is derived from an EMBL/GenBank/DDBJ whole genome shotgun (WGS) entry which is preliminary data.</text>
</comment>
<dbReference type="Proteomes" id="UP000642809">
    <property type="component" value="Unassembled WGS sequence"/>
</dbReference>
<sequence>MAGNRLAYSLIGIIVSILVLSACGTDRLFEDYQGMPSLKWSIEDTVRFELNPAAHHGKMLIAVKHTDAYEFRNLYVRYILRDSSNQILENTLVNIPLFERTSGSPLGKGFGGTFTKYDTLPVSVDSKIATVQFIQYMRTETLNGIEAIGLKVVKHAAN</sequence>
<evidence type="ECO:0000313" key="3">
    <source>
        <dbReference type="Proteomes" id="UP000642809"/>
    </source>
</evidence>
<accession>A0A8J3CYS4</accession>
<evidence type="ECO:0000256" key="1">
    <source>
        <dbReference type="SAM" id="Phobius"/>
    </source>
</evidence>
<dbReference type="RefSeq" id="WP_189583205.1">
    <property type="nucleotide sequence ID" value="NZ_BMYF01000016.1"/>
</dbReference>
<dbReference type="Pfam" id="PF14109">
    <property type="entry name" value="GldH_lipo"/>
    <property type="match status" value="1"/>
</dbReference>
<dbReference type="EMBL" id="BMYF01000016">
    <property type="protein sequence ID" value="GHB43463.1"/>
    <property type="molecule type" value="Genomic_DNA"/>
</dbReference>
<keyword evidence="3" id="KW-1185">Reference proteome</keyword>
<feature type="transmembrane region" description="Helical" evidence="1">
    <location>
        <begin position="6"/>
        <end position="29"/>
    </location>
</feature>